<keyword evidence="2" id="KW-1185">Reference proteome</keyword>
<proteinExistence type="predicted"/>
<reference evidence="1 2" key="1">
    <citation type="submission" date="2022-04" db="EMBL/GenBank/DDBJ databases">
        <title>Genome sequence of C. roseum typestrain.</title>
        <authorList>
            <person name="Poehlein A."/>
            <person name="Schoch T."/>
            <person name="Duerre P."/>
            <person name="Daniel R."/>
        </authorList>
    </citation>
    <scope>NUCLEOTIDE SEQUENCE [LARGE SCALE GENOMIC DNA]</scope>
    <source>
        <strain evidence="1 2">DSM 7320</strain>
    </source>
</reference>
<dbReference type="STRING" id="84029.CROST_28620"/>
<evidence type="ECO:0000313" key="1">
    <source>
        <dbReference type="EMBL" id="URZ12566.1"/>
    </source>
</evidence>
<dbReference type="AlphaFoldDB" id="A0A1S8LYL4"/>
<organism evidence="1 2">
    <name type="scientific">Clostridium felsineum</name>
    <dbReference type="NCBI Taxonomy" id="36839"/>
    <lineage>
        <taxon>Bacteria</taxon>
        <taxon>Bacillati</taxon>
        <taxon>Bacillota</taxon>
        <taxon>Clostridia</taxon>
        <taxon>Eubacteriales</taxon>
        <taxon>Clostridiaceae</taxon>
        <taxon>Clostridium</taxon>
    </lineage>
</organism>
<evidence type="ECO:0000313" key="2">
    <source>
        <dbReference type="Proteomes" id="UP000190951"/>
    </source>
</evidence>
<protein>
    <submittedName>
        <fullName evidence="1">Uncharacterized protein</fullName>
    </submittedName>
</protein>
<accession>A0A1S8LYL4</accession>
<dbReference type="EMBL" id="CP096983">
    <property type="protein sequence ID" value="URZ12566.1"/>
    <property type="molecule type" value="Genomic_DNA"/>
</dbReference>
<name>A0A1S8LYL4_9CLOT</name>
<gene>
    <name evidence="1" type="ORF">CROST_032890</name>
</gene>
<dbReference type="RefSeq" id="WP_077834838.1">
    <property type="nucleotide sequence ID" value="NZ_CP096983.1"/>
</dbReference>
<dbReference type="KEGG" id="crw:CROST_032890"/>
<dbReference type="Proteomes" id="UP000190951">
    <property type="component" value="Chromosome"/>
</dbReference>
<sequence>MEKSGFFNSINGDRRYQAKDFAEYFNSFITNGVFPKPSTACQVMGDNNNMTITFKQGKAWINGYEYYNDSDLILNIDAADGVLNRIDRVVLRMDTVGRAINAVVKKGDFQSTPIAPDLQRDADRYELGIADIYICAGATSIVQANITDLRLNTSLCGIVSFVNPIDTTAIFNQYESWFESKVKQYENDMSAREGDLYTQFNNWFNNVKGQLSGDVAGNLQNEINMLQSRRQIFISNNQPTTANSGDIWIQELTS</sequence>